<proteinExistence type="predicted"/>
<accession>A0A7R9FRK9</accession>
<keyword evidence="1" id="KW-0812">Transmembrane</keyword>
<dbReference type="EMBL" id="LR903837">
    <property type="protein sequence ID" value="CAD7252333.1"/>
    <property type="molecule type" value="Genomic_DNA"/>
</dbReference>
<dbReference type="Pfam" id="PF15860">
    <property type="entry name" value="DUF4728"/>
    <property type="match status" value="1"/>
</dbReference>
<evidence type="ECO:0000313" key="3">
    <source>
        <dbReference type="Proteomes" id="UP000677054"/>
    </source>
</evidence>
<feature type="transmembrane region" description="Helical" evidence="1">
    <location>
        <begin position="88"/>
        <end position="110"/>
    </location>
</feature>
<reference evidence="2" key="1">
    <citation type="submission" date="2020-11" db="EMBL/GenBank/DDBJ databases">
        <authorList>
            <person name="Tran Van P."/>
        </authorList>
    </citation>
    <scope>NUCLEOTIDE SEQUENCE</scope>
</reference>
<keyword evidence="1" id="KW-1133">Transmembrane helix</keyword>
<sequence>MDRRSSVLKILLQMYYIFSLLVSLTFLSGQVEWKSGLAALTPRYISETAYTDLSIANVVLSILWIISDSLLILGILTRKRMLMIPCLALSFLWLTVGTIAAIAFFAIGLAPVADDVVFLTVLATVFVFVYCIGVYLFLVVYSCFKELESLVPPGETQAIQPISENVSLGYAQIPTTKDA</sequence>
<organism evidence="2">
    <name type="scientific">Darwinula stevensoni</name>
    <dbReference type="NCBI Taxonomy" id="69355"/>
    <lineage>
        <taxon>Eukaryota</taxon>
        <taxon>Metazoa</taxon>
        <taxon>Ecdysozoa</taxon>
        <taxon>Arthropoda</taxon>
        <taxon>Crustacea</taxon>
        <taxon>Oligostraca</taxon>
        <taxon>Ostracoda</taxon>
        <taxon>Podocopa</taxon>
        <taxon>Podocopida</taxon>
        <taxon>Darwinulocopina</taxon>
        <taxon>Darwinuloidea</taxon>
        <taxon>Darwinulidae</taxon>
        <taxon>Darwinula</taxon>
    </lineage>
</organism>
<evidence type="ECO:0000313" key="2">
    <source>
        <dbReference type="EMBL" id="CAD7252333.1"/>
    </source>
</evidence>
<dbReference type="Proteomes" id="UP000677054">
    <property type="component" value="Unassembled WGS sequence"/>
</dbReference>
<dbReference type="InterPro" id="IPR031720">
    <property type="entry name" value="DUF4728"/>
</dbReference>
<feature type="transmembrane region" description="Helical" evidence="1">
    <location>
        <begin position="12"/>
        <end position="33"/>
    </location>
</feature>
<dbReference type="EMBL" id="CAJPEV010004320">
    <property type="protein sequence ID" value="CAG0901587.1"/>
    <property type="molecule type" value="Genomic_DNA"/>
</dbReference>
<feature type="transmembrane region" description="Helical" evidence="1">
    <location>
        <begin position="116"/>
        <end position="141"/>
    </location>
</feature>
<keyword evidence="1" id="KW-0472">Membrane</keyword>
<keyword evidence="3" id="KW-1185">Reference proteome</keyword>
<name>A0A7R9FRK9_9CRUS</name>
<protein>
    <submittedName>
        <fullName evidence="2">Uncharacterized protein</fullName>
    </submittedName>
</protein>
<dbReference type="AlphaFoldDB" id="A0A7R9FRK9"/>
<feature type="transmembrane region" description="Helical" evidence="1">
    <location>
        <begin position="53"/>
        <end position="76"/>
    </location>
</feature>
<evidence type="ECO:0000256" key="1">
    <source>
        <dbReference type="SAM" id="Phobius"/>
    </source>
</evidence>
<gene>
    <name evidence="2" type="ORF">DSTB1V02_LOCUS12091</name>
</gene>